<organism evidence="1 2">
    <name type="scientific">Oceanospirillum linum</name>
    <dbReference type="NCBI Taxonomy" id="966"/>
    <lineage>
        <taxon>Bacteria</taxon>
        <taxon>Pseudomonadati</taxon>
        <taxon>Pseudomonadota</taxon>
        <taxon>Gammaproteobacteria</taxon>
        <taxon>Oceanospirillales</taxon>
        <taxon>Oceanospirillaceae</taxon>
        <taxon>Oceanospirillum</taxon>
    </lineage>
</organism>
<reference evidence="1" key="1">
    <citation type="submission" date="2017-02" db="EMBL/GenBank/DDBJ databases">
        <title>Draft Genome Sequence of the Salt Water Bacterium Oceanospirillum linum ATCC 11336.</title>
        <authorList>
            <person name="Trachtenberg A.M."/>
            <person name="Carney J.G."/>
            <person name="Linnane J.D."/>
            <person name="Rheaume B.A."/>
            <person name="Pitts N.L."/>
            <person name="Mykles D.L."/>
            <person name="Maclea K.S."/>
        </authorList>
    </citation>
    <scope>NUCLEOTIDE SEQUENCE [LARGE SCALE GENOMIC DNA]</scope>
    <source>
        <strain evidence="1">ATCC 11336</strain>
    </source>
</reference>
<dbReference type="RefSeq" id="WP_077243295.1">
    <property type="nucleotide sequence ID" value="NZ_FXTS01000004.1"/>
</dbReference>
<accession>A0A1T1HGA7</accession>
<name>A0A1T1HGA7_OCELI</name>
<evidence type="ECO:0000313" key="1">
    <source>
        <dbReference type="EMBL" id="OOV88842.1"/>
    </source>
</evidence>
<protein>
    <submittedName>
        <fullName evidence="1">Uncharacterized protein</fullName>
    </submittedName>
</protein>
<evidence type="ECO:0000313" key="2">
    <source>
        <dbReference type="Proteomes" id="UP000190064"/>
    </source>
</evidence>
<comment type="caution">
    <text evidence="1">The sequence shown here is derived from an EMBL/GenBank/DDBJ whole genome shotgun (WGS) entry which is preliminary data.</text>
</comment>
<proteinExistence type="predicted"/>
<dbReference type="Proteomes" id="UP000190064">
    <property type="component" value="Unassembled WGS sequence"/>
</dbReference>
<gene>
    <name evidence="1" type="ORF">BTA35_0205075</name>
</gene>
<dbReference type="EMBL" id="MTSD02000001">
    <property type="protein sequence ID" value="OOV88842.1"/>
    <property type="molecule type" value="Genomic_DNA"/>
</dbReference>
<keyword evidence="2" id="KW-1185">Reference proteome</keyword>
<sequence length="147" mass="16735">MSTVKTTYPQIEDFYGLSTWFELAQGDEALLVRILADTAGLKGWLSRPQHDQLSSALLVDVEHAGELQSFDRAAVYLLSQMPRFIGPIDEASWLQWLKQWQVIHKDKTPAEQLDALPDRFDLHHAEPIMAQLLANQKEKIIPLTIKS</sequence>
<dbReference type="AlphaFoldDB" id="A0A1T1HGA7"/>